<dbReference type="AlphaFoldDB" id="A0A6G0Z7C8"/>
<dbReference type="Proteomes" id="UP000478052">
    <property type="component" value="Unassembled WGS sequence"/>
</dbReference>
<accession>A0A6G0Z7C8</accession>
<proteinExistence type="predicted"/>
<gene>
    <name evidence="1" type="ORF">FWK35_00011997</name>
</gene>
<name>A0A6G0Z7C8_APHCR</name>
<organism evidence="1 2">
    <name type="scientific">Aphis craccivora</name>
    <name type="common">Cowpea aphid</name>
    <dbReference type="NCBI Taxonomy" id="307492"/>
    <lineage>
        <taxon>Eukaryota</taxon>
        <taxon>Metazoa</taxon>
        <taxon>Ecdysozoa</taxon>
        <taxon>Arthropoda</taxon>
        <taxon>Hexapoda</taxon>
        <taxon>Insecta</taxon>
        <taxon>Pterygota</taxon>
        <taxon>Neoptera</taxon>
        <taxon>Paraneoptera</taxon>
        <taxon>Hemiptera</taxon>
        <taxon>Sternorrhyncha</taxon>
        <taxon>Aphidomorpha</taxon>
        <taxon>Aphidoidea</taxon>
        <taxon>Aphididae</taxon>
        <taxon>Aphidini</taxon>
        <taxon>Aphis</taxon>
        <taxon>Aphis</taxon>
    </lineage>
</organism>
<dbReference type="OrthoDB" id="8197512at2759"/>
<reference evidence="1 2" key="1">
    <citation type="submission" date="2019-08" db="EMBL/GenBank/DDBJ databases">
        <title>Whole genome of Aphis craccivora.</title>
        <authorList>
            <person name="Voronova N.V."/>
            <person name="Shulinski R.S."/>
            <person name="Bandarenka Y.V."/>
            <person name="Zhorov D.G."/>
            <person name="Warner D."/>
        </authorList>
    </citation>
    <scope>NUCLEOTIDE SEQUENCE [LARGE SCALE GENOMIC DNA]</scope>
    <source>
        <strain evidence="1">180601</strain>
        <tissue evidence="1">Whole Body</tissue>
    </source>
</reference>
<evidence type="ECO:0000313" key="1">
    <source>
        <dbReference type="EMBL" id="KAF0766374.1"/>
    </source>
</evidence>
<comment type="caution">
    <text evidence="1">The sequence shown here is derived from an EMBL/GenBank/DDBJ whole genome shotgun (WGS) entry which is preliminary data.</text>
</comment>
<keyword evidence="2" id="KW-1185">Reference proteome</keyword>
<protein>
    <submittedName>
        <fullName evidence="1">Uncharacterized protein</fullName>
    </submittedName>
</protein>
<evidence type="ECO:0000313" key="2">
    <source>
        <dbReference type="Proteomes" id="UP000478052"/>
    </source>
</evidence>
<sequence length="81" mass="9412">MNTLYDFYNPKPVKLNFVCYGAETGTLSKADSNRLNICERKIHGASGRVRWLGYVEKMDEERIPKRIMLVRMEGTGRKTKE</sequence>
<dbReference type="EMBL" id="VUJU01001206">
    <property type="protein sequence ID" value="KAF0766374.1"/>
    <property type="molecule type" value="Genomic_DNA"/>
</dbReference>